<evidence type="ECO:0000256" key="10">
    <source>
        <dbReference type="ARBA" id="ARBA00031497"/>
    </source>
</evidence>
<keyword evidence="4 11" id="KW-0812">Transmembrane</keyword>
<dbReference type="AlphaFoldDB" id="A0A8J2HL48"/>
<evidence type="ECO:0000256" key="6">
    <source>
        <dbReference type="ARBA" id="ARBA00022989"/>
    </source>
</evidence>
<dbReference type="GO" id="GO:0006120">
    <property type="term" value="P:mitochondrial electron transport, NADH to ubiquinone"/>
    <property type="evidence" value="ECO:0007669"/>
    <property type="project" value="InterPro"/>
</dbReference>
<name>A0A8J2HL48_COTCN</name>
<proteinExistence type="inferred from homology"/>
<feature type="transmembrane region" description="Helical" evidence="11">
    <location>
        <begin position="37"/>
        <end position="54"/>
    </location>
</feature>
<dbReference type="PANTHER" id="PTHR21382:SF1">
    <property type="entry name" value="NADH DEHYDROGENASE [UBIQUINONE] 1 ALPHA SUBCOMPLEX SUBUNIT 11"/>
    <property type="match status" value="1"/>
</dbReference>
<dbReference type="EMBL" id="CAJNRD030001122">
    <property type="protein sequence ID" value="CAG5101340.1"/>
    <property type="molecule type" value="Genomic_DNA"/>
</dbReference>
<dbReference type="PANTHER" id="PTHR21382">
    <property type="entry name" value="NADH-UBIQUINONE OXIDOREDUCTASE SUBUNIT"/>
    <property type="match status" value="1"/>
</dbReference>
<keyword evidence="6 11" id="KW-1133">Transmembrane helix</keyword>
<dbReference type="Proteomes" id="UP000786811">
    <property type="component" value="Unassembled WGS sequence"/>
</dbReference>
<comment type="caution">
    <text evidence="12">The sequence shown here is derived from an EMBL/GenBank/DDBJ whole genome shotgun (WGS) entry which is preliminary data.</text>
</comment>
<dbReference type="GO" id="GO:0045271">
    <property type="term" value="C:respiratory chain complex I"/>
    <property type="evidence" value="ECO:0007669"/>
    <property type="project" value="InterPro"/>
</dbReference>
<evidence type="ECO:0000313" key="13">
    <source>
        <dbReference type="Proteomes" id="UP000786811"/>
    </source>
</evidence>
<reference evidence="12" key="1">
    <citation type="submission" date="2021-04" db="EMBL/GenBank/DDBJ databases">
        <authorList>
            <person name="Chebbi M.A.C M."/>
        </authorList>
    </citation>
    <scope>NUCLEOTIDE SEQUENCE</scope>
</reference>
<feature type="transmembrane region" description="Helical" evidence="11">
    <location>
        <begin position="119"/>
        <end position="134"/>
    </location>
</feature>
<organism evidence="12 13">
    <name type="scientific">Cotesia congregata</name>
    <name type="common">Parasitoid wasp</name>
    <name type="synonym">Apanteles congregatus</name>
    <dbReference type="NCBI Taxonomy" id="51543"/>
    <lineage>
        <taxon>Eukaryota</taxon>
        <taxon>Metazoa</taxon>
        <taxon>Ecdysozoa</taxon>
        <taxon>Arthropoda</taxon>
        <taxon>Hexapoda</taxon>
        <taxon>Insecta</taxon>
        <taxon>Pterygota</taxon>
        <taxon>Neoptera</taxon>
        <taxon>Endopterygota</taxon>
        <taxon>Hymenoptera</taxon>
        <taxon>Apocrita</taxon>
        <taxon>Ichneumonoidea</taxon>
        <taxon>Braconidae</taxon>
        <taxon>Microgastrinae</taxon>
        <taxon>Cotesia</taxon>
    </lineage>
</organism>
<dbReference type="OrthoDB" id="1913277at2759"/>
<evidence type="ECO:0000256" key="11">
    <source>
        <dbReference type="SAM" id="Phobius"/>
    </source>
</evidence>
<protein>
    <recommendedName>
        <fullName evidence="3">NADH dehydrogenase [ubiquinone] 1 alpha subcomplex subunit 11</fullName>
    </recommendedName>
    <alternativeName>
        <fullName evidence="9">Complex I-B14.7</fullName>
    </alternativeName>
    <alternativeName>
        <fullName evidence="10">NADH-ubiquinone oxidoreductase subunit B14.7</fullName>
    </alternativeName>
</protein>
<evidence type="ECO:0000256" key="3">
    <source>
        <dbReference type="ARBA" id="ARBA00018191"/>
    </source>
</evidence>
<accession>A0A8J2HL48</accession>
<keyword evidence="7" id="KW-0496">Mitochondrion</keyword>
<evidence type="ECO:0000256" key="1">
    <source>
        <dbReference type="ARBA" id="ARBA00004292"/>
    </source>
</evidence>
<feature type="non-terminal residue" evidence="12">
    <location>
        <position position="1"/>
    </location>
</feature>
<evidence type="ECO:0000256" key="5">
    <source>
        <dbReference type="ARBA" id="ARBA00022792"/>
    </source>
</evidence>
<evidence type="ECO:0000256" key="2">
    <source>
        <dbReference type="ARBA" id="ARBA00008699"/>
    </source>
</evidence>
<gene>
    <name evidence="12" type="ORF">HICCMSTLAB_LOCUS10413</name>
</gene>
<keyword evidence="8 11" id="KW-0472">Membrane</keyword>
<evidence type="ECO:0000313" key="12">
    <source>
        <dbReference type="EMBL" id="CAG5101340.1"/>
    </source>
</evidence>
<keyword evidence="13" id="KW-1185">Reference proteome</keyword>
<dbReference type="InterPro" id="IPR039205">
    <property type="entry name" value="NDUFA11"/>
</dbReference>
<evidence type="ECO:0000256" key="7">
    <source>
        <dbReference type="ARBA" id="ARBA00023128"/>
    </source>
</evidence>
<comment type="similarity">
    <text evidence="2">Belongs to the complex I NDUFA11 subunit family.</text>
</comment>
<feature type="transmembrane region" description="Helical" evidence="11">
    <location>
        <begin position="66"/>
        <end position="85"/>
    </location>
</feature>
<sequence>DKPWQYDGYLRLLGGPGYYDKPEGTDPVGKLWGINKYAIASGIFFGLGDSLIYTQTKNVLETANCFGYYIVPFVGLASAFACGTYISTDLRKKDDKFNYVVGVVSCMPVLYAWKKTASFTFWGAAMLLFAALVKKDSKMNDWTMLNYTTHYKYGNFKYDMSLVSKEWPRRPI</sequence>
<evidence type="ECO:0000256" key="8">
    <source>
        <dbReference type="ARBA" id="ARBA00023136"/>
    </source>
</evidence>
<evidence type="ECO:0000256" key="4">
    <source>
        <dbReference type="ARBA" id="ARBA00022692"/>
    </source>
</evidence>
<dbReference type="GO" id="GO:0005743">
    <property type="term" value="C:mitochondrial inner membrane"/>
    <property type="evidence" value="ECO:0007669"/>
    <property type="project" value="UniProtKB-SubCell"/>
</dbReference>
<evidence type="ECO:0000256" key="9">
    <source>
        <dbReference type="ARBA" id="ARBA00030608"/>
    </source>
</evidence>
<comment type="subcellular location">
    <subcellularLocation>
        <location evidence="1">Mitochondrion inner membrane</location>
        <topology evidence="1">Multi-pass membrane protein</topology>
        <orientation evidence="1">Matrix side</orientation>
    </subcellularLocation>
</comment>
<keyword evidence="5" id="KW-0999">Mitochondrion inner membrane</keyword>